<dbReference type="InterPro" id="IPR047721">
    <property type="entry name" value="DrmB"/>
</dbReference>
<keyword evidence="3" id="KW-1185">Reference proteome</keyword>
<organism evidence="2 3">
    <name type="scientific">Desulfoferula mesophila</name>
    <dbReference type="NCBI Taxonomy" id="3058419"/>
    <lineage>
        <taxon>Bacteria</taxon>
        <taxon>Pseudomonadati</taxon>
        <taxon>Thermodesulfobacteriota</taxon>
        <taxon>Desulfarculia</taxon>
        <taxon>Desulfarculales</taxon>
        <taxon>Desulfarculaceae</taxon>
        <taxon>Desulfoferula</taxon>
    </lineage>
</organism>
<evidence type="ECO:0000259" key="1">
    <source>
        <dbReference type="Pfam" id="PF09369"/>
    </source>
</evidence>
<evidence type="ECO:0000313" key="2">
    <source>
        <dbReference type="EMBL" id="BEQ13130.1"/>
    </source>
</evidence>
<feature type="domain" description="MrfA-like Zn-binding" evidence="1">
    <location>
        <begin position="207"/>
        <end position="307"/>
    </location>
</feature>
<gene>
    <name evidence="2" type="ORF">FAK_01960</name>
</gene>
<accession>A0AAU9EAX2</accession>
<protein>
    <recommendedName>
        <fullName evidence="1">MrfA-like Zn-binding domain-containing protein</fullName>
    </recommendedName>
</protein>
<sequence length="344" mass="38874">MGVYWSDIVDTNTEDREQFIAILARNALKSVLEEFNLTPKQLARRIGERVLLFSSDDILNIRWEEYRQFLAGSDPMQAADREFEIRNVEVPQSLRRHFEHVTRVVRLREVRAIRGFTRINPPGDEENPNVAQISIRRLDWLPAVEVRGEGIFLTLSKERLHNWEAAAEINVRADKVQRAWVSEWRQRHGEGEPSLRITPRFLLIHTFAHALMRQLTLECGYSSAALRERLYVSEGNDGMAGILIYTATSDSDGTLGGLQRQGTPSRIEKAVVAAIKAMEWCSSDPLCIEEMMTVASGLSLAACHACVLAPETACEEYNRFLDRAMLVGIPGDTTVGFFSDLIEG</sequence>
<dbReference type="AlphaFoldDB" id="A0AAU9EAX2"/>
<name>A0AAU9EAX2_9BACT</name>
<dbReference type="KEGG" id="dmp:FAK_01960"/>
<evidence type="ECO:0000313" key="3">
    <source>
        <dbReference type="Proteomes" id="UP001366166"/>
    </source>
</evidence>
<reference evidence="3" key="1">
    <citation type="journal article" date="2023" name="Arch. Microbiol.">
        <title>Desulfoferula mesophilus gen. nov. sp. nov., a mesophilic sulfate-reducing bacterium isolated from a brackish lake sediment.</title>
        <authorList>
            <person name="Watanabe T."/>
            <person name="Yabe T."/>
            <person name="Tsuji J.M."/>
            <person name="Fukui M."/>
        </authorList>
    </citation>
    <scope>NUCLEOTIDE SEQUENCE [LARGE SCALE GENOMIC DNA]</scope>
    <source>
        <strain evidence="3">12FAK</strain>
    </source>
</reference>
<dbReference type="Pfam" id="PF09369">
    <property type="entry name" value="MZB"/>
    <property type="match status" value="1"/>
</dbReference>
<dbReference type="InterPro" id="IPR018973">
    <property type="entry name" value="MZB"/>
</dbReference>
<dbReference type="NCBIfam" id="NF038324">
    <property type="entry name" value="DrmB_fam"/>
    <property type="match status" value="1"/>
</dbReference>
<dbReference type="EMBL" id="AP028679">
    <property type="protein sequence ID" value="BEQ13130.1"/>
    <property type="molecule type" value="Genomic_DNA"/>
</dbReference>
<proteinExistence type="predicted"/>
<dbReference type="Proteomes" id="UP001366166">
    <property type="component" value="Chromosome"/>
</dbReference>